<proteinExistence type="predicted"/>
<sequence>MILCISSDLRGAIGGRLTRVWRLTRIMYFGKSIGMCSVEGIYRSVTKSIGSFCGCWMHRLVENKVPK</sequence>
<dbReference type="EnsemblPlants" id="Pp3c18_14360V3.3">
    <property type="protein sequence ID" value="PAC:32981889.CDS.1"/>
    <property type="gene ID" value="Pp3c18_14360"/>
</dbReference>
<organism evidence="1">
    <name type="scientific">Physcomitrium patens</name>
    <name type="common">Spreading-leaved earth moss</name>
    <name type="synonym">Physcomitrella patens</name>
    <dbReference type="NCBI Taxonomy" id="3218"/>
    <lineage>
        <taxon>Eukaryota</taxon>
        <taxon>Viridiplantae</taxon>
        <taxon>Streptophyta</taxon>
        <taxon>Embryophyta</taxon>
        <taxon>Bryophyta</taxon>
        <taxon>Bryophytina</taxon>
        <taxon>Bryopsida</taxon>
        <taxon>Funariidae</taxon>
        <taxon>Funariales</taxon>
        <taxon>Funariaceae</taxon>
        <taxon>Physcomitrium</taxon>
    </lineage>
</organism>
<evidence type="ECO:0000313" key="2">
    <source>
        <dbReference type="EnsemblPlants" id="PAC:32981887.CDS.1"/>
    </source>
</evidence>
<evidence type="ECO:0000313" key="3">
    <source>
        <dbReference type="Proteomes" id="UP000006727"/>
    </source>
</evidence>
<protein>
    <submittedName>
        <fullName evidence="1 2">Uncharacterized protein</fullName>
    </submittedName>
</protein>
<dbReference type="EnsemblPlants" id="Pp3c18_14360V3.2">
    <property type="protein sequence ID" value="PAC:32981888.CDS.1"/>
    <property type="gene ID" value="Pp3c18_14360"/>
</dbReference>
<dbReference type="EMBL" id="ABEU02000018">
    <property type="protein sequence ID" value="PNR35225.1"/>
    <property type="molecule type" value="Genomic_DNA"/>
</dbReference>
<gene>
    <name evidence="1" type="ORF">PHYPA_023124</name>
</gene>
<dbReference type="Proteomes" id="UP000006727">
    <property type="component" value="Chromosome 18"/>
</dbReference>
<keyword evidence="3" id="KW-1185">Reference proteome</keyword>
<dbReference type="Gramene" id="Pp3c18_14360V3.2">
    <property type="protein sequence ID" value="PAC:32981888.CDS.1"/>
    <property type="gene ID" value="Pp3c18_14360"/>
</dbReference>
<reference evidence="2" key="3">
    <citation type="submission" date="2020-12" db="UniProtKB">
        <authorList>
            <consortium name="EnsemblPlants"/>
        </authorList>
    </citation>
    <scope>IDENTIFICATION</scope>
</reference>
<name>A0A2K1J130_PHYPA</name>
<reference evidence="1 3" key="2">
    <citation type="journal article" date="2018" name="Plant J.">
        <title>The Physcomitrella patens chromosome-scale assembly reveals moss genome structure and evolution.</title>
        <authorList>
            <person name="Lang D."/>
            <person name="Ullrich K.K."/>
            <person name="Murat F."/>
            <person name="Fuchs J."/>
            <person name="Jenkins J."/>
            <person name="Haas F.B."/>
            <person name="Piednoel M."/>
            <person name="Gundlach H."/>
            <person name="Van Bel M."/>
            <person name="Meyberg R."/>
            <person name="Vives C."/>
            <person name="Morata J."/>
            <person name="Symeonidi A."/>
            <person name="Hiss M."/>
            <person name="Muchero W."/>
            <person name="Kamisugi Y."/>
            <person name="Saleh O."/>
            <person name="Blanc G."/>
            <person name="Decker E.L."/>
            <person name="van Gessel N."/>
            <person name="Grimwood J."/>
            <person name="Hayes R.D."/>
            <person name="Graham S.W."/>
            <person name="Gunter L.E."/>
            <person name="McDaniel S.F."/>
            <person name="Hoernstein S.N.W."/>
            <person name="Larsson A."/>
            <person name="Li F.W."/>
            <person name="Perroud P.F."/>
            <person name="Phillips J."/>
            <person name="Ranjan P."/>
            <person name="Rokshar D.S."/>
            <person name="Rothfels C.J."/>
            <person name="Schneider L."/>
            <person name="Shu S."/>
            <person name="Stevenson D.W."/>
            <person name="Thummler F."/>
            <person name="Tillich M."/>
            <person name="Villarreal Aguilar J.C."/>
            <person name="Widiez T."/>
            <person name="Wong G.K."/>
            <person name="Wymore A."/>
            <person name="Zhang Y."/>
            <person name="Zimmer A.D."/>
            <person name="Quatrano R.S."/>
            <person name="Mayer K.F.X."/>
            <person name="Goodstein D."/>
            <person name="Casacuberta J.M."/>
            <person name="Vandepoele K."/>
            <person name="Reski R."/>
            <person name="Cuming A.C."/>
            <person name="Tuskan G.A."/>
            <person name="Maumus F."/>
            <person name="Salse J."/>
            <person name="Schmutz J."/>
            <person name="Rensing S.A."/>
        </authorList>
    </citation>
    <scope>NUCLEOTIDE SEQUENCE [LARGE SCALE GENOMIC DNA]</scope>
    <source>
        <strain evidence="2 3">cv. Gransden 2004</strain>
    </source>
</reference>
<dbReference type="Gramene" id="Pp3c18_14360V3.3">
    <property type="protein sequence ID" value="PAC:32981889.CDS.1"/>
    <property type="gene ID" value="Pp3c18_14360"/>
</dbReference>
<dbReference type="Gramene" id="Pp3c18_14360V3.1">
    <property type="protein sequence ID" value="PAC:32981887.CDS.1"/>
    <property type="gene ID" value="Pp3c18_14360"/>
</dbReference>
<accession>A0A2K1J130</accession>
<dbReference type="InParanoid" id="A0A2K1J130"/>
<dbReference type="EnsemblPlants" id="Pp3c18_14360V3.1">
    <property type="protein sequence ID" value="PAC:32981887.CDS.1"/>
    <property type="gene ID" value="Pp3c18_14360"/>
</dbReference>
<reference evidence="1 3" key="1">
    <citation type="journal article" date="2008" name="Science">
        <title>The Physcomitrella genome reveals evolutionary insights into the conquest of land by plants.</title>
        <authorList>
            <person name="Rensing S."/>
            <person name="Lang D."/>
            <person name="Zimmer A."/>
            <person name="Terry A."/>
            <person name="Salamov A."/>
            <person name="Shapiro H."/>
            <person name="Nishiyama T."/>
            <person name="Perroud P.-F."/>
            <person name="Lindquist E."/>
            <person name="Kamisugi Y."/>
            <person name="Tanahashi T."/>
            <person name="Sakakibara K."/>
            <person name="Fujita T."/>
            <person name="Oishi K."/>
            <person name="Shin-I T."/>
            <person name="Kuroki Y."/>
            <person name="Toyoda A."/>
            <person name="Suzuki Y."/>
            <person name="Hashimoto A."/>
            <person name="Yamaguchi K."/>
            <person name="Sugano A."/>
            <person name="Kohara Y."/>
            <person name="Fujiyama A."/>
            <person name="Anterola A."/>
            <person name="Aoki S."/>
            <person name="Ashton N."/>
            <person name="Barbazuk W.B."/>
            <person name="Barker E."/>
            <person name="Bennetzen J."/>
            <person name="Bezanilla M."/>
            <person name="Blankenship R."/>
            <person name="Cho S.H."/>
            <person name="Dutcher S."/>
            <person name="Estelle M."/>
            <person name="Fawcett J.A."/>
            <person name="Gundlach H."/>
            <person name="Hanada K."/>
            <person name="Heyl A."/>
            <person name="Hicks K.A."/>
            <person name="Hugh J."/>
            <person name="Lohr M."/>
            <person name="Mayer K."/>
            <person name="Melkozernov A."/>
            <person name="Murata T."/>
            <person name="Nelson D."/>
            <person name="Pils B."/>
            <person name="Prigge M."/>
            <person name="Reiss B."/>
            <person name="Renner T."/>
            <person name="Rombauts S."/>
            <person name="Rushton P."/>
            <person name="Sanderfoot A."/>
            <person name="Schween G."/>
            <person name="Shiu S.-H."/>
            <person name="Stueber K."/>
            <person name="Theodoulou F.L."/>
            <person name="Tu H."/>
            <person name="Van de Peer Y."/>
            <person name="Verrier P.J."/>
            <person name="Waters E."/>
            <person name="Wood A."/>
            <person name="Yang L."/>
            <person name="Cove D."/>
            <person name="Cuming A."/>
            <person name="Hasebe M."/>
            <person name="Lucas S."/>
            <person name="Mishler D.B."/>
            <person name="Reski R."/>
            <person name="Grigoriev I."/>
            <person name="Quatrano R.S."/>
            <person name="Boore J.L."/>
        </authorList>
    </citation>
    <scope>NUCLEOTIDE SEQUENCE [LARGE SCALE GENOMIC DNA]</scope>
    <source>
        <strain evidence="2 3">cv. Gransden 2004</strain>
    </source>
</reference>
<dbReference type="AlphaFoldDB" id="A0A2K1J130"/>
<evidence type="ECO:0000313" key="1">
    <source>
        <dbReference type="EMBL" id="PNR35225.1"/>
    </source>
</evidence>